<evidence type="ECO:0000313" key="1">
    <source>
        <dbReference type="EMBL" id="GAC06271.1"/>
    </source>
</evidence>
<accession>A0ABQ0IA67</accession>
<dbReference type="Proteomes" id="UP000008372">
    <property type="component" value="Unassembled WGS sequence"/>
</dbReference>
<gene>
    <name evidence="1" type="ORF">GAGA_3437</name>
</gene>
<keyword evidence="2" id="KW-1185">Reference proteome</keyword>
<protein>
    <submittedName>
        <fullName evidence="1">Uncharacterized protein</fullName>
    </submittedName>
</protein>
<comment type="caution">
    <text evidence="1">The sequence shown here is derived from an EMBL/GenBank/DDBJ whole genome shotgun (WGS) entry which is preliminary data.</text>
</comment>
<proteinExistence type="predicted"/>
<name>A0ABQ0IA67_9ALTE</name>
<sequence length="41" mass="4403">MCCSRLHFGEANAGLATSCFLNNHIQKPEVVVQIGPLAFGE</sequence>
<evidence type="ECO:0000313" key="2">
    <source>
        <dbReference type="Proteomes" id="UP000008372"/>
    </source>
</evidence>
<reference evidence="1 2" key="1">
    <citation type="journal article" date="2014" name="Environ. Microbiol.">
        <title>Comparative genomics of the marine bacterial genus Glaciecola reveals the high degree of genomic diversity and genomic characteristic for cold adaptation.</title>
        <authorList>
            <person name="Qin Q.L."/>
            <person name="Xie B.B."/>
            <person name="Yu Y."/>
            <person name="Shu Y.L."/>
            <person name="Rong J.C."/>
            <person name="Zhang Y.J."/>
            <person name="Zhao D.L."/>
            <person name="Chen X.L."/>
            <person name="Zhang X.Y."/>
            <person name="Chen B."/>
            <person name="Zhou B.C."/>
            <person name="Zhang Y.Z."/>
        </authorList>
    </citation>
    <scope>NUCLEOTIDE SEQUENCE [LARGE SCALE GENOMIC DNA]</scope>
    <source>
        <strain evidence="1 2">NO2</strain>
    </source>
</reference>
<dbReference type="EMBL" id="BAEK01000056">
    <property type="protein sequence ID" value="GAC06271.1"/>
    <property type="molecule type" value="Genomic_DNA"/>
</dbReference>
<organism evidence="1 2">
    <name type="scientific">Paraglaciecola agarilytica NO2</name>
    <dbReference type="NCBI Taxonomy" id="1125747"/>
    <lineage>
        <taxon>Bacteria</taxon>
        <taxon>Pseudomonadati</taxon>
        <taxon>Pseudomonadota</taxon>
        <taxon>Gammaproteobacteria</taxon>
        <taxon>Alteromonadales</taxon>
        <taxon>Alteromonadaceae</taxon>
        <taxon>Paraglaciecola</taxon>
    </lineage>
</organism>